<feature type="domain" description="STAS" evidence="3">
    <location>
        <begin position="16"/>
        <end position="116"/>
    </location>
</feature>
<protein>
    <recommendedName>
        <fullName evidence="2">Anti-sigma factor antagonist</fullName>
    </recommendedName>
</protein>
<dbReference type="Proteomes" id="UP001501638">
    <property type="component" value="Unassembled WGS sequence"/>
</dbReference>
<sequence>MTDRTMTVTCQTDPSGTTVLTVTGELDYHTAPRLSHALDDTPFGPSTPVVIDLSELTYCDSTGITALVTAYHRAQATGSRLFLSGVRHDLMRVFRTVGLDQVFTFHPTVEDAIDALRS</sequence>
<dbReference type="Pfam" id="PF01740">
    <property type="entry name" value="STAS"/>
    <property type="match status" value="1"/>
</dbReference>
<dbReference type="InterPro" id="IPR002645">
    <property type="entry name" value="STAS_dom"/>
</dbReference>
<dbReference type="InterPro" id="IPR003658">
    <property type="entry name" value="Anti-sigma_ant"/>
</dbReference>
<dbReference type="EMBL" id="BAAASZ010000007">
    <property type="protein sequence ID" value="GAA2429350.1"/>
    <property type="molecule type" value="Genomic_DNA"/>
</dbReference>
<name>A0ABN3JIJ6_9ACTN</name>
<evidence type="ECO:0000313" key="4">
    <source>
        <dbReference type="EMBL" id="GAA2429350.1"/>
    </source>
</evidence>
<gene>
    <name evidence="4" type="ORF">GCM10010405_10190</name>
</gene>
<comment type="caution">
    <text evidence="4">The sequence shown here is derived from an EMBL/GenBank/DDBJ whole genome shotgun (WGS) entry which is preliminary data.</text>
</comment>
<organism evidence="4 5">
    <name type="scientific">Streptomyces macrosporus</name>
    <dbReference type="NCBI Taxonomy" id="44032"/>
    <lineage>
        <taxon>Bacteria</taxon>
        <taxon>Bacillati</taxon>
        <taxon>Actinomycetota</taxon>
        <taxon>Actinomycetes</taxon>
        <taxon>Kitasatosporales</taxon>
        <taxon>Streptomycetaceae</taxon>
        <taxon>Streptomyces</taxon>
    </lineage>
</organism>
<dbReference type="SUPFAM" id="SSF52091">
    <property type="entry name" value="SpoIIaa-like"/>
    <property type="match status" value="1"/>
</dbReference>
<evidence type="ECO:0000313" key="5">
    <source>
        <dbReference type="Proteomes" id="UP001501638"/>
    </source>
</evidence>
<reference evidence="4 5" key="1">
    <citation type="journal article" date="2019" name="Int. J. Syst. Evol. Microbiol.">
        <title>The Global Catalogue of Microorganisms (GCM) 10K type strain sequencing project: providing services to taxonomists for standard genome sequencing and annotation.</title>
        <authorList>
            <consortium name="The Broad Institute Genomics Platform"/>
            <consortium name="The Broad Institute Genome Sequencing Center for Infectious Disease"/>
            <person name="Wu L."/>
            <person name="Ma J."/>
        </authorList>
    </citation>
    <scope>NUCLEOTIDE SEQUENCE [LARGE SCALE GENOMIC DNA]</scope>
    <source>
        <strain evidence="4 5">JCM 6305</strain>
    </source>
</reference>
<dbReference type="CDD" id="cd07043">
    <property type="entry name" value="STAS_anti-anti-sigma_factors"/>
    <property type="match status" value="1"/>
</dbReference>
<comment type="similarity">
    <text evidence="1 2">Belongs to the anti-sigma-factor antagonist family.</text>
</comment>
<keyword evidence="5" id="KW-1185">Reference proteome</keyword>
<dbReference type="PANTHER" id="PTHR33495">
    <property type="entry name" value="ANTI-SIGMA FACTOR ANTAGONIST TM_1081-RELATED-RELATED"/>
    <property type="match status" value="1"/>
</dbReference>
<dbReference type="RefSeq" id="WP_344320859.1">
    <property type="nucleotide sequence ID" value="NZ_BAAASZ010000007.1"/>
</dbReference>
<accession>A0ABN3JIJ6</accession>
<evidence type="ECO:0000256" key="2">
    <source>
        <dbReference type="RuleBase" id="RU003749"/>
    </source>
</evidence>
<dbReference type="PANTHER" id="PTHR33495:SF2">
    <property type="entry name" value="ANTI-SIGMA FACTOR ANTAGONIST TM_1081-RELATED"/>
    <property type="match status" value="1"/>
</dbReference>
<evidence type="ECO:0000256" key="1">
    <source>
        <dbReference type="ARBA" id="ARBA00009013"/>
    </source>
</evidence>
<evidence type="ECO:0000259" key="3">
    <source>
        <dbReference type="PROSITE" id="PS50801"/>
    </source>
</evidence>
<dbReference type="Gene3D" id="3.30.750.24">
    <property type="entry name" value="STAS domain"/>
    <property type="match status" value="1"/>
</dbReference>
<dbReference type="NCBIfam" id="TIGR00377">
    <property type="entry name" value="ant_ant_sig"/>
    <property type="match status" value="1"/>
</dbReference>
<dbReference type="PROSITE" id="PS50801">
    <property type="entry name" value="STAS"/>
    <property type="match status" value="1"/>
</dbReference>
<proteinExistence type="inferred from homology"/>
<dbReference type="InterPro" id="IPR036513">
    <property type="entry name" value="STAS_dom_sf"/>
</dbReference>